<dbReference type="EC" id="2.4.2.4" evidence="2"/>
<feature type="non-terminal residue" evidence="2">
    <location>
        <position position="1"/>
    </location>
</feature>
<keyword evidence="2" id="KW-0328">Glycosyltransferase</keyword>
<accession>A0A5C7T8E3</accession>
<evidence type="ECO:0000313" key="3">
    <source>
        <dbReference type="Proteomes" id="UP000321192"/>
    </source>
</evidence>
<organism evidence="2 3">
    <name type="scientific">Thauera aminoaromatica</name>
    <dbReference type="NCBI Taxonomy" id="164330"/>
    <lineage>
        <taxon>Bacteria</taxon>
        <taxon>Pseudomonadati</taxon>
        <taxon>Pseudomonadota</taxon>
        <taxon>Betaproteobacteria</taxon>
        <taxon>Rhodocyclales</taxon>
        <taxon>Zoogloeaceae</taxon>
        <taxon>Thauera</taxon>
    </lineage>
</organism>
<dbReference type="AlphaFoldDB" id="A0A5C7T8E3"/>
<dbReference type="GO" id="GO:0009032">
    <property type="term" value="F:thymidine phosphorylase activity"/>
    <property type="evidence" value="ECO:0007669"/>
    <property type="project" value="UniProtKB-EC"/>
</dbReference>
<dbReference type="EMBL" id="SSFD01000033">
    <property type="protein sequence ID" value="TXH91566.1"/>
    <property type="molecule type" value="Genomic_DNA"/>
</dbReference>
<dbReference type="GO" id="GO:0006213">
    <property type="term" value="P:pyrimidine nucleoside metabolic process"/>
    <property type="evidence" value="ECO:0007669"/>
    <property type="project" value="InterPro"/>
</dbReference>
<evidence type="ECO:0000256" key="1">
    <source>
        <dbReference type="ARBA" id="ARBA00022679"/>
    </source>
</evidence>
<dbReference type="Proteomes" id="UP000321192">
    <property type="component" value="Unassembled WGS sequence"/>
</dbReference>
<protein>
    <submittedName>
        <fullName evidence="2">Thymidine phosphorylase</fullName>
        <ecNumber evidence="2">2.4.2.4</ecNumber>
    </submittedName>
</protein>
<proteinExistence type="predicted"/>
<dbReference type="SUPFAM" id="SSF54680">
    <property type="entry name" value="Pyrimidine nucleoside phosphorylase C-terminal domain"/>
    <property type="match status" value="1"/>
</dbReference>
<dbReference type="InterPro" id="IPR036566">
    <property type="entry name" value="PYNP-like_C_sf"/>
</dbReference>
<reference evidence="2 3" key="1">
    <citation type="submission" date="2018-09" db="EMBL/GenBank/DDBJ databases">
        <title>Metagenome Assembled Genomes from an Advanced Water Purification Facility.</title>
        <authorList>
            <person name="Stamps B.W."/>
            <person name="Spear J.R."/>
        </authorList>
    </citation>
    <scope>NUCLEOTIDE SEQUENCE [LARGE SCALE GENOMIC DNA]</scope>
    <source>
        <strain evidence="2">Bin_27_1</strain>
    </source>
</reference>
<comment type="caution">
    <text evidence="2">The sequence shown here is derived from an EMBL/GenBank/DDBJ whole genome shotgun (WGS) entry which is preliminary data.</text>
</comment>
<gene>
    <name evidence="2" type="ORF">E6Q80_02355</name>
</gene>
<keyword evidence="1 2" id="KW-0808">Transferase</keyword>
<sequence>VDLLRKLGEPVGRGEPLYRVHADYPADLEFARQASVRASGYALGTADGVPHLFVEF</sequence>
<evidence type="ECO:0000313" key="2">
    <source>
        <dbReference type="EMBL" id="TXH91566.1"/>
    </source>
</evidence>
<name>A0A5C7T8E3_THASP</name>
<dbReference type="Gene3D" id="3.90.1170.30">
    <property type="entry name" value="Pyrimidine nucleoside phosphorylase-like, C-terminal domain"/>
    <property type="match status" value="1"/>
</dbReference>